<organism evidence="1">
    <name type="scientific">Anguilla anguilla</name>
    <name type="common">European freshwater eel</name>
    <name type="synonym">Muraena anguilla</name>
    <dbReference type="NCBI Taxonomy" id="7936"/>
    <lineage>
        <taxon>Eukaryota</taxon>
        <taxon>Metazoa</taxon>
        <taxon>Chordata</taxon>
        <taxon>Craniata</taxon>
        <taxon>Vertebrata</taxon>
        <taxon>Euteleostomi</taxon>
        <taxon>Actinopterygii</taxon>
        <taxon>Neopterygii</taxon>
        <taxon>Teleostei</taxon>
        <taxon>Anguilliformes</taxon>
        <taxon>Anguillidae</taxon>
        <taxon>Anguilla</taxon>
    </lineage>
</organism>
<reference evidence="1" key="1">
    <citation type="submission" date="2014-11" db="EMBL/GenBank/DDBJ databases">
        <authorList>
            <person name="Amaro Gonzalez C."/>
        </authorList>
    </citation>
    <scope>NUCLEOTIDE SEQUENCE</scope>
</reference>
<dbReference type="EMBL" id="GBXM01028719">
    <property type="protein sequence ID" value="JAH79858.1"/>
    <property type="molecule type" value="Transcribed_RNA"/>
</dbReference>
<sequence>MHAYLCYLYRLSVPYSCTLTHSPTHCL</sequence>
<name>A0A0E9VRH0_ANGAN</name>
<dbReference type="AlphaFoldDB" id="A0A0E9VRH0"/>
<accession>A0A0E9VRH0</accession>
<evidence type="ECO:0000313" key="1">
    <source>
        <dbReference type="EMBL" id="JAH79858.1"/>
    </source>
</evidence>
<proteinExistence type="predicted"/>
<reference evidence="1" key="2">
    <citation type="journal article" date="2015" name="Fish Shellfish Immunol.">
        <title>Early steps in the European eel (Anguilla anguilla)-Vibrio vulnificus interaction in the gills: Role of the RtxA13 toxin.</title>
        <authorList>
            <person name="Callol A."/>
            <person name="Pajuelo D."/>
            <person name="Ebbesson L."/>
            <person name="Teles M."/>
            <person name="MacKenzie S."/>
            <person name="Amaro C."/>
        </authorList>
    </citation>
    <scope>NUCLEOTIDE SEQUENCE</scope>
</reference>
<protein>
    <submittedName>
        <fullName evidence="1">Uncharacterized protein</fullName>
    </submittedName>
</protein>